<gene>
    <name evidence="3" type="ORF">SAMN05421548_10683</name>
</gene>
<feature type="region of interest" description="Disordered" evidence="1">
    <location>
        <begin position="157"/>
        <end position="197"/>
    </location>
</feature>
<accession>A0A1G6L2X0</accession>
<keyword evidence="2" id="KW-1133">Transmembrane helix</keyword>
<keyword evidence="2" id="KW-0472">Membrane</keyword>
<reference evidence="4" key="1">
    <citation type="submission" date="2016-09" db="EMBL/GenBank/DDBJ databases">
        <authorList>
            <person name="Varghese N."/>
            <person name="Submissions S."/>
        </authorList>
    </citation>
    <scope>NUCLEOTIDE SEQUENCE [LARGE SCALE GENOMIC DNA]</scope>
    <source>
        <strain evidence="4">TNe-862</strain>
    </source>
</reference>
<evidence type="ECO:0008006" key="5">
    <source>
        <dbReference type="Google" id="ProtNLM"/>
    </source>
</evidence>
<sequence length="247" mass="26038">MAFLWAFRCDGAALGIVFAGLRSTSCFNDLSETSPPMTEPLTNPGKPQGWKKPVAITVAAVAIVALLGYAYASPYIAVNRMKAAADARDAATLNQYVDYPALRVSLKQQVGDMLQRRIGAQHSSNPLLILGAVIGAALIGPLVDAYATPDGVTALLNGMPPTGKPGERPQATPPASEAPPAPAASGNGTPEPRPVTTASYRGLNEFALTWDRSNTGEHYAAILRRHGLFSWKLSAVELNEGNVSDKD</sequence>
<dbReference type="Pfam" id="PF11159">
    <property type="entry name" value="DUF2939"/>
    <property type="match status" value="1"/>
</dbReference>
<keyword evidence="4" id="KW-1185">Reference proteome</keyword>
<dbReference type="EMBL" id="FMYQ01000006">
    <property type="protein sequence ID" value="SDC37471.1"/>
    <property type="molecule type" value="Genomic_DNA"/>
</dbReference>
<evidence type="ECO:0000256" key="1">
    <source>
        <dbReference type="SAM" id="MobiDB-lite"/>
    </source>
</evidence>
<dbReference type="STRING" id="416944.SAMN05421548_10683"/>
<name>A0A1G6L2X0_9BURK</name>
<feature type="transmembrane region" description="Helical" evidence="2">
    <location>
        <begin position="50"/>
        <end position="72"/>
    </location>
</feature>
<evidence type="ECO:0000256" key="2">
    <source>
        <dbReference type="SAM" id="Phobius"/>
    </source>
</evidence>
<keyword evidence="2" id="KW-0812">Transmembrane</keyword>
<proteinExistence type="predicted"/>
<evidence type="ECO:0000313" key="4">
    <source>
        <dbReference type="Proteomes" id="UP000198908"/>
    </source>
</evidence>
<evidence type="ECO:0000313" key="3">
    <source>
        <dbReference type="EMBL" id="SDC37471.1"/>
    </source>
</evidence>
<feature type="transmembrane region" description="Helical" evidence="2">
    <location>
        <begin position="127"/>
        <end position="147"/>
    </location>
</feature>
<dbReference type="AlphaFoldDB" id="A0A1G6L2X0"/>
<protein>
    <recommendedName>
        <fullName evidence="5">DUF2939 domain-containing protein</fullName>
    </recommendedName>
</protein>
<dbReference type="Proteomes" id="UP000198908">
    <property type="component" value="Unassembled WGS sequence"/>
</dbReference>
<dbReference type="InterPro" id="IPR021330">
    <property type="entry name" value="DUF2939"/>
</dbReference>
<organism evidence="3 4">
    <name type="scientific">Paraburkholderia lycopersici</name>
    <dbReference type="NCBI Taxonomy" id="416944"/>
    <lineage>
        <taxon>Bacteria</taxon>
        <taxon>Pseudomonadati</taxon>
        <taxon>Pseudomonadota</taxon>
        <taxon>Betaproteobacteria</taxon>
        <taxon>Burkholderiales</taxon>
        <taxon>Burkholderiaceae</taxon>
        <taxon>Paraburkholderia</taxon>
    </lineage>
</organism>